<evidence type="ECO:0000256" key="2">
    <source>
        <dbReference type="ARBA" id="ARBA00022737"/>
    </source>
</evidence>
<dbReference type="InterPro" id="IPR018247">
    <property type="entry name" value="EF_Hand_1_Ca_BS"/>
</dbReference>
<dbReference type="Pfam" id="PF13499">
    <property type="entry name" value="EF-hand_7"/>
    <property type="match status" value="2"/>
</dbReference>
<dbReference type="PROSITE" id="PS00018">
    <property type="entry name" value="EF_HAND_1"/>
    <property type="match status" value="2"/>
</dbReference>
<dbReference type="Proteomes" id="UP000006671">
    <property type="component" value="Unassembled WGS sequence"/>
</dbReference>
<dbReference type="InterPro" id="IPR039647">
    <property type="entry name" value="EF_hand_pair_protein_CML-like"/>
</dbReference>
<feature type="domain" description="EF-hand" evidence="4">
    <location>
        <begin position="17"/>
        <end position="52"/>
    </location>
</feature>
<name>D2W0V0_NAEGR</name>
<dbReference type="KEGG" id="ngr:NAEGRDRAFT_74989"/>
<dbReference type="InterPro" id="IPR011992">
    <property type="entry name" value="EF-hand-dom_pair"/>
</dbReference>
<dbReference type="SUPFAM" id="SSF47473">
    <property type="entry name" value="EF-hand"/>
    <property type="match status" value="1"/>
</dbReference>
<dbReference type="EMBL" id="GG738919">
    <property type="protein sequence ID" value="EFC37353.1"/>
    <property type="molecule type" value="Genomic_DNA"/>
</dbReference>
<evidence type="ECO:0000256" key="1">
    <source>
        <dbReference type="ARBA" id="ARBA00022723"/>
    </source>
</evidence>
<dbReference type="Gene3D" id="1.10.238.10">
    <property type="entry name" value="EF-hand"/>
    <property type="match status" value="2"/>
</dbReference>
<evidence type="ECO:0000313" key="6">
    <source>
        <dbReference type="Proteomes" id="UP000006671"/>
    </source>
</evidence>
<keyword evidence="3" id="KW-0106">Calcium</keyword>
<dbReference type="GO" id="GO:0005509">
    <property type="term" value="F:calcium ion binding"/>
    <property type="evidence" value="ECO:0007669"/>
    <property type="project" value="InterPro"/>
</dbReference>
<dbReference type="eggNOG" id="ENOG502SGEQ">
    <property type="taxonomic scope" value="Eukaryota"/>
</dbReference>
<dbReference type="PROSITE" id="PS50222">
    <property type="entry name" value="EF_HAND_2"/>
    <property type="match status" value="4"/>
</dbReference>
<dbReference type="PANTHER" id="PTHR10891">
    <property type="entry name" value="EF-HAND CALCIUM-BINDING DOMAIN CONTAINING PROTEIN"/>
    <property type="match status" value="1"/>
</dbReference>
<dbReference type="SMART" id="SM00054">
    <property type="entry name" value="EFh"/>
    <property type="match status" value="4"/>
</dbReference>
<proteinExistence type="predicted"/>
<protein>
    <submittedName>
        <fullName evidence="5">Predicted protein</fullName>
    </submittedName>
</protein>
<dbReference type="VEuPathDB" id="AmoebaDB:NAEGRDRAFT_74989"/>
<feature type="domain" description="EF-hand" evidence="4">
    <location>
        <begin position="162"/>
        <end position="197"/>
    </location>
</feature>
<keyword evidence="6" id="KW-1185">Reference proteome</keyword>
<organism evidence="6">
    <name type="scientific">Naegleria gruberi</name>
    <name type="common">Amoeba</name>
    <dbReference type="NCBI Taxonomy" id="5762"/>
    <lineage>
        <taxon>Eukaryota</taxon>
        <taxon>Discoba</taxon>
        <taxon>Heterolobosea</taxon>
        <taxon>Tetramitia</taxon>
        <taxon>Eutetramitia</taxon>
        <taxon>Vahlkampfiidae</taxon>
        <taxon>Naegleria</taxon>
    </lineage>
</organism>
<sequence>MNTQVLSKYIESKDEDEQLLILYQVFKNYDLDGNNAIDKRELIPFFMDFLKVLGMDPSSITPDDVKKFMSGIDSDGNGTISFVEFTNWFKDAVLGLIPPSKKKKKKRTLLDSYLAEKNTTKQVEVLQSIFRKYDTNVDGKIDRDEFDQFLTDLFKQFELGIPSGDHVTYFFDVIDTDKSGGITINEIDVWLRENIEKFTH</sequence>
<accession>D2W0V0</accession>
<dbReference type="InterPro" id="IPR002048">
    <property type="entry name" value="EF_hand_dom"/>
</dbReference>
<dbReference type="RefSeq" id="XP_002670097.1">
    <property type="nucleotide sequence ID" value="XM_002670051.1"/>
</dbReference>
<evidence type="ECO:0000256" key="3">
    <source>
        <dbReference type="ARBA" id="ARBA00022837"/>
    </source>
</evidence>
<dbReference type="STRING" id="5762.D2W0V0"/>
<reference evidence="5 6" key="1">
    <citation type="journal article" date="2010" name="Cell">
        <title>The genome of Naegleria gruberi illuminates early eukaryotic versatility.</title>
        <authorList>
            <person name="Fritz-Laylin L.K."/>
            <person name="Prochnik S.E."/>
            <person name="Ginger M.L."/>
            <person name="Dacks J.B."/>
            <person name="Carpenter M.L."/>
            <person name="Field M.C."/>
            <person name="Kuo A."/>
            <person name="Paredez A."/>
            <person name="Chapman J."/>
            <person name="Pham J."/>
            <person name="Shu S."/>
            <person name="Neupane R."/>
            <person name="Cipriano M."/>
            <person name="Mancuso J."/>
            <person name="Tu H."/>
            <person name="Salamov A."/>
            <person name="Lindquist E."/>
            <person name="Shapiro H."/>
            <person name="Lucas S."/>
            <person name="Grigoriev I.V."/>
            <person name="Cande W.Z."/>
            <person name="Fulton C."/>
            <person name="Rokhsar D.S."/>
            <person name="Dawson S.C."/>
        </authorList>
    </citation>
    <scope>NUCLEOTIDE SEQUENCE [LARGE SCALE GENOMIC DNA]</scope>
    <source>
        <strain evidence="5 6">NEG-M</strain>
    </source>
</reference>
<keyword evidence="2" id="KW-0677">Repeat</keyword>
<evidence type="ECO:0000313" key="5">
    <source>
        <dbReference type="EMBL" id="EFC37353.1"/>
    </source>
</evidence>
<feature type="domain" description="EF-hand" evidence="4">
    <location>
        <begin position="60"/>
        <end position="95"/>
    </location>
</feature>
<evidence type="ECO:0000259" key="4">
    <source>
        <dbReference type="PROSITE" id="PS50222"/>
    </source>
</evidence>
<dbReference type="InParanoid" id="D2W0V0"/>
<dbReference type="GeneID" id="8857251"/>
<dbReference type="OrthoDB" id="26525at2759"/>
<feature type="domain" description="EF-hand" evidence="4">
    <location>
        <begin position="121"/>
        <end position="156"/>
    </location>
</feature>
<gene>
    <name evidence="5" type="ORF">NAEGRDRAFT_74989</name>
</gene>
<keyword evidence="1" id="KW-0479">Metal-binding</keyword>
<dbReference type="AlphaFoldDB" id="D2W0V0"/>
<dbReference type="OMA" id="NEIDVWL"/>